<protein>
    <recommendedName>
        <fullName evidence="7">Tricorn protease homolog</fullName>
        <ecNumber evidence="7">3.4.21.-</ecNumber>
    </recommendedName>
</protein>
<comment type="similarity">
    <text evidence="2 7">Belongs to the peptidase S41B family.</text>
</comment>
<evidence type="ECO:0000256" key="2">
    <source>
        <dbReference type="ARBA" id="ARBA00008524"/>
    </source>
</evidence>
<evidence type="ECO:0000256" key="6">
    <source>
        <dbReference type="ARBA" id="ARBA00022825"/>
    </source>
</evidence>
<dbReference type="SUPFAM" id="SSF69304">
    <property type="entry name" value="Tricorn protease N-terminal domain"/>
    <property type="match status" value="1"/>
</dbReference>
<gene>
    <name evidence="11" type="ORF">VIBNISOn1_1520051</name>
</gene>
<dbReference type="InterPro" id="IPR011659">
    <property type="entry name" value="WD40"/>
</dbReference>
<dbReference type="RefSeq" id="WP_022610979.1">
    <property type="nucleotide sequence ID" value="NZ_LK391965.1"/>
</dbReference>
<name>A0AAV2VM29_9VIBR</name>
<dbReference type="PIRSF" id="PIRSF036421">
    <property type="entry name" value="Tricorn_protease"/>
    <property type="match status" value="1"/>
</dbReference>
<comment type="caution">
    <text evidence="11">The sequence shown here is derived from an EMBL/GenBank/DDBJ whole genome shotgun (WGS) entry which is preliminary data.</text>
</comment>
<dbReference type="InterPro" id="IPR011044">
    <property type="entry name" value="Quino_amine_DH_bsu"/>
</dbReference>
<dbReference type="Gene3D" id="2.30.42.10">
    <property type="match status" value="1"/>
</dbReference>
<dbReference type="Proteomes" id="UP000018211">
    <property type="component" value="Unassembled WGS sequence"/>
</dbReference>
<feature type="signal peptide" evidence="9">
    <location>
        <begin position="1"/>
        <end position="23"/>
    </location>
</feature>
<dbReference type="SUPFAM" id="SSF50156">
    <property type="entry name" value="PDZ domain-like"/>
    <property type="match status" value="1"/>
</dbReference>
<dbReference type="Pfam" id="PF03572">
    <property type="entry name" value="Peptidase_S41"/>
    <property type="match status" value="1"/>
</dbReference>
<proteinExistence type="inferred from homology"/>
<evidence type="ECO:0000313" key="11">
    <source>
        <dbReference type="EMBL" id="CCO45541.1"/>
    </source>
</evidence>
<dbReference type="Pfam" id="PF14684">
    <property type="entry name" value="Tricorn_C1"/>
    <property type="match status" value="1"/>
</dbReference>
<feature type="active site" description="Nucleophile" evidence="8">
    <location>
        <position position="1008"/>
    </location>
</feature>
<dbReference type="InterPro" id="IPR012393">
    <property type="entry name" value="Tricorn_protease"/>
</dbReference>
<sequence length="1105" mass="123140">MGQSMRFTLLAALISGAFSSAHATQMASADSSQSDTPLWLRHTALSPDGKQLAFTYKSKIYLVSSEGGEARAITSGDFYPHSLMWGPDNQTLAFAANPYGNDDVFTVSLKNGKMIRHTYHSGSDVPTSFTENGDALLFSTTRISSKEQDFYSLPEWSLSPLGNHLYRVELDSQNASATLAVPAKHAVWNRDESQLLYNSPHKDQPFRKHQRSFAVPNIWLYNKASGEHKQLTENRVAAQRPVWNSDQTGFYYLSEANGNFNVWLYDLATTEKTQITHFDTHPVRHLTVDDSDNLAFSYNGEIYTLKNGKSDTRKVSINIHHFTPEPSQFIYTNKTTRFAPSEYDPGEFLLNSYGDVYAYNAETSEVKALTKTIEEEKHVNFTPDGYGAVYSALRDGKWGLYTTFSDTEEELLSDAITREEAPLLVSDDHNITHPKYSPDGNKLAFVVNGRALHVLDLSESEEESVVEKVKDAMVTEDKSVDLGIELIAPDLISNFNGIDYAWSPDSSQLAVHLSPTPYSNQIHVVKADGSSPSVNVSQSGFINAMPSWSADGRVLYWATTKYGVKSVSGDDLDLTISGVFVNSRAKKDFKDDLELPEEGEQVPSYAFNENNIEYREAFHLPFSKMVLGAHLLGDNLLVVDVEPDLSGDYKTNGLIYNIRTQETYSVFSNQPEAYAVYVTESQEFAYLLTEYDIIEVDVDSGKRVRYPIDLPVEFEAEPRRIAAFDQIVRQTKEQYYRPDMGSVDWDFYSKNYRKFLPHINNDLDFAEVLSELSGELNASHTGAYGYAPETMRYDDTASLGLIFAENISGNEPTNEDSSSQGLVISEILPGGPADVEDIVLKPGDRVIAINGNPVSNLANLAKQLNNKAQVPVSVTLQRVEGRHWHQEITPIDSYEQYSIIAKRWELERRNYVLEKSDGKVGYVYLPEMNSASFEHLRAEALGRLRNTETLIIDVRFNGGGFLADTLIEFLTAQKVADLVPRKGKPASDAGRRSWLKQSVVLANASSYSEGSAFSQYYQDLKVGPIVGEPVPGTGTAVNTAGSAVYPDISYVYPFLPLKTPDGRYYENLELIPDVQAFNLPSEVENGIDSQLDAAIATALKQIQPK</sequence>
<dbReference type="Gene3D" id="3.90.226.10">
    <property type="entry name" value="2-enoyl-CoA Hydratase, Chain A, domain 1"/>
    <property type="match status" value="1"/>
</dbReference>
<dbReference type="Pfam" id="PF26549">
    <property type="entry name" value="Tricorn_N"/>
    <property type="match status" value="1"/>
</dbReference>
<dbReference type="SMART" id="SM00245">
    <property type="entry name" value="TSPc"/>
    <property type="match status" value="1"/>
</dbReference>
<dbReference type="Gene3D" id="2.120.10.60">
    <property type="entry name" value="Tricorn protease N-terminal domain"/>
    <property type="match status" value="1"/>
</dbReference>
<dbReference type="AlphaFoldDB" id="A0AAV2VM29"/>
<feature type="active site" description="Charge relay system" evidence="8">
    <location>
        <position position="1066"/>
    </location>
</feature>
<feature type="domain" description="PDZ" evidence="10">
    <location>
        <begin position="788"/>
        <end position="857"/>
    </location>
</feature>
<evidence type="ECO:0000256" key="5">
    <source>
        <dbReference type="ARBA" id="ARBA00022801"/>
    </source>
</evidence>
<dbReference type="CDD" id="cd07562">
    <property type="entry name" value="Peptidase_S41_TRI"/>
    <property type="match status" value="1"/>
</dbReference>
<evidence type="ECO:0000259" key="10">
    <source>
        <dbReference type="PROSITE" id="PS50106"/>
    </source>
</evidence>
<evidence type="ECO:0000256" key="9">
    <source>
        <dbReference type="SAM" id="SignalP"/>
    </source>
</evidence>
<dbReference type="PANTHER" id="PTHR43253:SF1">
    <property type="entry name" value="TRICORN PROTEASE HOMOLOG 2-RELATED"/>
    <property type="match status" value="1"/>
</dbReference>
<evidence type="ECO:0000256" key="4">
    <source>
        <dbReference type="ARBA" id="ARBA00022670"/>
    </source>
</evidence>
<evidence type="ECO:0000256" key="3">
    <source>
        <dbReference type="ARBA" id="ARBA00022490"/>
    </source>
</evidence>
<dbReference type="Pfam" id="PF00595">
    <property type="entry name" value="PDZ"/>
    <property type="match status" value="1"/>
</dbReference>
<comment type="subcellular location">
    <subcellularLocation>
        <location evidence="1 7">Cytoplasm</location>
    </subcellularLocation>
</comment>
<dbReference type="GO" id="GO:0006508">
    <property type="term" value="P:proteolysis"/>
    <property type="evidence" value="ECO:0007669"/>
    <property type="project" value="UniProtKB-UniRule"/>
</dbReference>
<dbReference type="PANTHER" id="PTHR43253">
    <property type="entry name" value="TRICORN PROTEASE HOMOLOG 2-RELATED"/>
    <property type="match status" value="1"/>
</dbReference>
<dbReference type="InterPro" id="IPR001478">
    <property type="entry name" value="PDZ"/>
</dbReference>
<comment type="function">
    <text evidence="7">Degrades oligopeptides.</text>
</comment>
<keyword evidence="4 7" id="KW-0645">Protease</keyword>
<dbReference type="InterPro" id="IPR036034">
    <property type="entry name" value="PDZ_sf"/>
</dbReference>
<evidence type="ECO:0000256" key="7">
    <source>
        <dbReference type="PIRNR" id="PIRNR036421"/>
    </source>
</evidence>
<dbReference type="Gene3D" id="3.30.750.44">
    <property type="match status" value="1"/>
</dbReference>
<keyword evidence="6 7" id="KW-0720">Serine protease</keyword>
<dbReference type="SUPFAM" id="SSF50969">
    <property type="entry name" value="YVTN repeat-like/Quinoprotein amine dehydrogenase"/>
    <property type="match status" value="1"/>
</dbReference>
<dbReference type="PROSITE" id="PS50106">
    <property type="entry name" value="PDZ"/>
    <property type="match status" value="1"/>
</dbReference>
<dbReference type="InterPro" id="IPR005151">
    <property type="entry name" value="Tail-specific_protease"/>
</dbReference>
<dbReference type="EMBL" id="CAOF01000060">
    <property type="protein sequence ID" value="CCO45541.1"/>
    <property type="molecule type" value="Genomic_DNA"/>
</dbReference>
<feature type="active site" description="Charge relay system" evidence="8">
    <location>
        <position position="780"/>
    </location>
</feature>
<dbReference type="GO" id="GO:0008236">
    <property type="term" value="F:serine-type peptidase activity"/>
    <property type="evidence" value="ECO:0007669"/>
    <property type="project" value="UniProtKB-UniRule"/>
</dbReference>
<dbReference type="EC" id="3.4.21.-" evidence="7"/>
<keyword evidence="5 7" id="KW-0378">Hydrolase</keyword>
<accession>A0AAV2VM29</accession>
<evidence type="ECO:0000313" key="12">
    <source>
        <dbReference type="Proteomes" id="UP000018211"/>
    </source>
</evidence>
<dbReference type="Gene3D" id="2.120.10.30">
    <property type="entry name" value="TolB, C-terminal domain"/>
    <property type="match status" value="2"/>
</dbReference>
<dbReference type="InterPro" id="IPR029045">
    <property type="entry name" value="ClpP/crotonase-like_dom_sf"/>
</dbReference>
<dbReference type="InterPro" id="IPR011042">
    <property type="entry name" value="6-blade_b-propeller_TolB-like"/>
</dbReference>
<keyword evidence="9" id="KW-0732">Signal</keyword>
<dbReference type="SMART" id="SM00228">
    <property type="entry name" value="PDZ"/>
    <property type="match status" value="1"/>
</dbReference>
<organism evidence="11 12">
    <name type="scientific">Vibrio nigripulchritudo SOn1</name>
    <dbReference type="NCBI Taxonomy" id="1238450"/>
    <lineage>
        <taxon>Bacteria</taxon>
        <taxon>Pseudomonadati</taxon>
        <taxon>Pseudomonadota</taxon>
        <taxon>Gammaproteobacteria</taxon>
        <taxon>Vibrionales</taxon>
        <taxon>Vibrionaceae</taxon>
        <taxon>Vibrio</taxon>
    </lineage>
</organism>
<dbReference type="InterPro" id="IPR028204">
    <property type="entry name" value="Tricorn_C1"/>
</dbReference>
<evidence type="ECO:0000256" key="8">
    <source>
        <dbReference type="PIRSR" id="PIRSR036421-1"/>
    </source>
</evidence>
<evidence type="ECO:0000256" key="1">
    <source>
        <dbReference type="ARBA" id="ARBA00004496"/>
    </source>
</evidence>
<keyword evidence="3 7" id="KW-0963">Cytoplasm</keyword>
<reference evidence="11 12" key="1">
    <citation type="journal article" date="2013" name="ISME J.">
        <title>Comparative genomics of pathogenic lineages of Vibrio nigripulchritudo identifies virulence-associated traits.</title>
        <authorList>
            <person name="Goudenege D."/>
            <person name="Labreuche Y."/>
            <person name="Krin E."/>
            <person name="Ansquer D."/>
            <person name="Mangenot S."/>
            <person name="Calteau A."/>
            <person name="Medigue C."/>
            <person name="Mazel D."/>
            <person name="Polz M.F."/>
            <person name="Le Roux F."/>
        </authorList>
    </citation>
    <scope>NUCLEOTIDE SEQUENCE [LARGE SCALE GENOMIC DNA]</scope>
    <source>
        <strain evidence="11 12">SOn1</strain>
    </source>
</reference>
<feature type="chain" id="PRO_5043651763" description="Tricorn protease homolog" evidence="9">
    <location>
        <begin position="24"/>
        <end position="1105"/>
    </location>
</feature>
<dbReference type="GO" id="GO:0005737">
    <property type="term" value="C:cytoplasm"/>
    <property type="evidence" value="ECO:0007669"/>
    <property type="project" value="UniProtKB-SubCell"/>
</dbReference>
<dbReference type="SUPFAM" id="SSF52096">
    <property type="entry name" value="ClpP/crotonase"/>
    <property type="match status" value="1"/>
</dbReference>
<dbReference type="Pfam" id="PF07676">
    <property type="entry name" value="PD40"/>
    <property type="match status" value="2"/>
</dbReference>